<keyword evidence="2" id="KW-1185">Reference proteome</keyword>
<comment type="caution">
    <text evidence="1">The sequence shown here is derived from an EMBL/GenBank/DDBJ whole genome shotgun (WGS) entry which is preliminary data.</text>
</comment>
<protein>
    <submittedName>
        <fullName evidence="1">Uncharacterized protein</fullName>
    </submittedName>
</protein>
<reference evidence="1 2" key="1">
    <citation type="journal article" date="2022" name="G3 (Bethesda)">
        <title>Evaluating Illumina-, Nanopore-, and PacBio-based genome assembly strategies with the bald notothen, Trematomus borchgrevinki.</title>
        <authorList>
            <person name="Rayamajhi N."/>
            <person name="Cheng C.C."/>
            <person name="Catchen J.M."/>
        </authorList>
    </citation>
    <scope>NUCLEOTIDE SEQUENCE [LARGE SCALE GENOMIC DNA]</scope>
    <source>
        <strain evidence="1">AGRC-2024</strain>
    </source>
</reference>
<dbReference type="AlphaFoldDB" id="A0ABD2H088"/>
<evidence type="ECO:0000313" key="2">
    <source>
        <dbReference type="Proteomes" id="UP001619887"/>
    </source>
</evidence>
<name>A0ABD2H088_PAGBO</name>
<proteinExistence type="predicted"/>
<accession>A0ABD2H088</accession>
<dbReference type="Proteomes" id="UP001619887">
    <property type="component" value="Unassembled WGS sequence"/>
</dbReference>
<sequence length="43" mass="4755">MRTHGTGFEVYFLRASPQRSGGSTGDAALLHIQGRNKKYSFIV</sequence>
<evidence type="ECO:0000313" key="1">
    <source>
        <dbReference type="EMBL" id="KAL3059667.1"/>
    </source>
</evidence>
<gene>
    <name evidence="1" type="ORF">OYC64_014300</name>
</gene>
<dbReference type="EMBL" id="JBIYXZ010002073">
    <property type="protein sequence ID" value="KAL3059667.1"/>
    <property type="molecule type" value="Genomic_DNA"/>
</dbReference>
<reference evidence="1 2" key="2">
    <citation type="journal article" date="2024" name="G3 (Bethesda)">
        <title>The genome of the cryopelagic Antarctic bald notothen, Trematomus borchgrevinki.</title>
        <authorList>
            <person name="Rayamajhi N."/>
            <person name="Rivera-Colon A.G."/>
            <person name="Minhas B.F."/>
            <person name="Cheng C.C."/>
            <person name="Catchen J.M."/>
        </authorList>
    </citation>
    <scope>NUCLEOTIDE SEQUENCE [LARGE SCALE GENOMIC DNA]</scope>
    <source>
        <strain evidence="1">AGRC-2024</strain>
    </source>
</reference>
<organism evidence="1 2">
    <name type="scientific">Pagothenia borchgrevinki</name>
    <name type="common">Bald rockcod</name>
    <name type="synonym">Trematomus borchgrevinki</name>
    <dbReference type="NCBI Taxonomy" id="8213"/>
    <lineage>
        <taxon>Eukaryota</taxon>
        <taxon>Metazoa</taxon>
        <taxon>Chordata</taxon>
        <taxon>Craniata</taxon>
        <taxon>Vertebrata</taxon>
        <taxon>Euteleostomi</taxon>
        <taxon>Actinopterygii</taxon>
        <taxon>Neopterygii</taxon>
        <taxon>Teleostei</taxon>
        <taxon>Neoteleostei</taxon>
        <taxon>Acanthomorphata</taxon>
        <taxon>Eupercaria</taxon>
        <taxon>Perciformes</taxon>
        <taxon>Notothenioidei</taxon>
        <taxon>Nototheniidae</taxon>
        <taxon>Pagothenia</taxon>
    </lineage>
</organism>